<keyword evidence="1" id="KW-0521">NADP</keyword>
<dbReference type="PANTHER" id="PTHR48106">
    <property type="entry name" value="QUINONE OXIDOREDUCTASE PIG3-RELATED"/>
    <property type="match status" value="1"/>
</dbReference>
<dbReference type="Pfam" id="PF00107">
    <property type="entry name" value="ADH_zinc_N"/>
    <property type="match status" value="1"/>
</dbReference>
<dbReference type="InterPro" id="IPR036291">
    <property type="entry name" value="NAD(P)-bd_dom_sf"/>
</dbReference>
<dbReference type="InterPro" id="IPR013154">
    <property type="entry name" value="ADH-like_N"/>
</dbReference>
<dbReference type="InterPro" id="IPR020843">
    <property type="entry name" value="ER"/>
</dbReference>
<gene>
    <name evidence="4" type="ORF">MM213_02145</name>
</gene>
<dbReference type="Pfam" id="PF08240">
    <property type="entry name" value="ADH_N"/>
    <property type="match status" value="1"/>
</dbReference>
<dbReference type="SUPFAM" id="SSF51735">
    <property type="entry name" value="NAD(P)-binding Rossmann-fold domains"/>
    <property type="match status" value="1"/>
</dbReference>
<dbReference type="SMART" id="SM00829">
    <property type="entry name" value="PKS_ER"/>
    <property type="match status" value="1"/>
</dbReference>
<name>A0ABS9V8J0_9BACT</name>
<sequence>MKQVVFHKTGQPADVLKLEEAPMPKSKPNEVLIKVKARNINPSDIMFIRGMYGITPNFPSSAGFEATGVVEEEDEKSTFKKGTKVIFTAIGTWKEYVVVPAHLLIPVPEGMSDEIACQAFVNPLTAYGMIEKSGLGSGDWLLITAGASAFGKLAIQMASQKGINVACTIRNDKQKSLLEGLGAKLVINTEKEKLQKVIAEKIDGGIHVVFDAVGGVLGARALASLRANGTMMVFGLLSLENIPLNSGLLIFKNLKVEGFWLTTWIESLDRTAREKAFKTIFTYLLSEKVKVDVQATYPLDQFQEALVEYEKAGRNGKIILVS</sequence>
<proteinExistence type="predicted"/>
<keyword evidence="2" id="KW-0560">Oxidoreductase</keyword>
<evidence type="ECO:0000259" key="3">
    <source>
        <dbReference type="SMART" id="SM00829"/>
    </source>
</evidence>
<keyword evidence="5" id="KW-1185">Reference proteome</keyword>
<comment type="caution">
    <text evidence="4">The sequence shown here is derived from an EMBL/GenBank/DDBJ whole genome shotgun (WGS) entry which is preliminary data.</text>
</comment>
<organism evidence="4 5">
    <name type="scientific">Belliella alkalica</name>
    <dbReference type="NCBI Taxonomy" id="1730871"/>
    <lineage>
        <taxon>Bacteria</taxon>
        <taxon>Pseudomonadati</taxon>
        <taxon>Bacteroidota</taxon>
        <taxon>Cytophagia</taxon>
        <taxon>Cytophagales</taxon>
        <taxon>Cyclobacteriaceae</taxon>
        <taxon>Belliella</taxon>
    </lineage>
</organism>
<dbReference type="Gene3D" id="3.90.180.10">
    <property type="entry name" value="Medium-chain alcohol dehydrogenases, catalytic domain"/>
    <property type="match status" value="1"/>
</dbReference>
<evidence type="ECO:0000313" key="4">
    <source>
        <dbReference type="EMBL" id="MCH7412270.1"/>
    </source>
</evidence>
<dbReference type="EMBL" id="JAKZGO010000001">
    <property type="protein sequence ID" value="MCH7412270.1"/>
    <property type="molecule type" value="Genomic_DNA"/>
</dbReference>
<dbReference type="InterPro" id="IPR013149">
    <property type="entry name" value="ADH-like_C"/>
</dbReference>
<dbReference type="Proteomes" id="UP001165430">
    <property type="component" value="Unassembled WGS sequence"/>
</dbReference>
<accession>A0ABS9V8J0</accession>
<dbReference type="SUPFAM" id="SSF50129">
    <property type="entry name" value="GroES-like"/>
    <property type="match status" value="1"/>
</dbReference>
<evidence type="ECO:0000256" key="2">
    <source>
        <dbReference type="ARBA" id="ARBA00023002"/>
    </source>
</evidence>
<dbReference type="InterPro" id="IPR011032">
    <property type="entry name" value="GroES-like_sf"/>
</dbReference>
<dbReference type="PANTHER" id="PTHR48106:SF2">
    <property type="entry name" value="ZN2+-BINDING DEHYDROGENASE"/>
    <property type="match status" value="1"/>
</dbReference>
<dbReference type="RefSeq" id="WP_241409701.1">
    <property type="nucleotide sequence ID" value="NZ_JAKZGO010000001.1"/>
</dbReference>
<reference evidence="4" key="1">
    <citation type="submission" date="2022-03" db="EMBL/GenBank/DDBJ databases">
        <title>De novo assembled genomes of Belliella spp. (Cyclobacteriaceae) strains.</title>
        <authorList>
            <person name="Szabo A."/>
            <person name="Korponai K."/>
            <person name="Felfoldi T."/>
        </authorList>
    </citation>
    <scope>NUCLEOTIDE SEQUENCE</scope>
    <source>
        <strain evidence="4">DSM 111903</strain>
    </source>
</reference>
<dbReference type="Gene3D" id="3.40.50.720">
    <property type="entry name" value="NAD(P)-binding Rossmann-like Domain"/>
    <property type="match status" value="1"/>
</dbReference>
<evidence type="ECO:0000313" key="5">
    <source>
        <dbReference type="Proteomes" id="UP001165430"/>
    </source>
</evidence>
<evidence type="ECO:0000256" key="1">
    <source>
        <dbReference type="ARBA" id="ARBA00022857"/>
    </source>
</evidence>
<feature type="domain" description="Enoyl reductase (ER)" evidence="3">
    <location>
        <begin position="11"/>
        <end position="320"/>
    </location>
</feature>
<dbReference type="CDD" id="cd05282">
    <property type="entry name" value="ETR_like"/>
    <property type="match status" value="1"/>
</dbReference>
<protein>
    <submittedName>
        <fullName evidence="4">Zinc-dependent alcohol dehydrogenase family protein</fullName>
    </submittedName>
</protein>